<evidence type="ECO:0000313" key="2">
    <source>
        <dbReference type="Proteomes" id="UP000289886"/>
    </source>
</evidence>
<proteinExistence type="predicted"/>
<dbReference type="GO" id="GO:0042470">
    <property type="term" value="C:melanosome"/>
    <property type="evidence" value="ECO:0007669"/>
    <property type="project" value="InterPro"/>
</dbReference>
<evidence type="ECO:0000313" key="1">
    <source>
        <dbReference type="EMBL" id="RXM99473.1"/>
    </source>
</evidence>
<name>A0A662YU12_ACIRT</name>
<sequence>MGLKDFFRAICCCGAYNKTKEKEPLLRNNHSGTTYSAESVALRDDEWNLWGTPHDSSHIESDDDRELYSLIVTRNQLQHNTEEWEKLNYDIHTLRQTHREVRGRWRKILEKLGFLRDAPLPPALEAASHLNRGQHQIGQGTLYHFLSGPSSAKTYSLAPGSDSAG</sequence>
<gene>
    <name evidence="1" type="ORF">EOD39_11460</name>
</gene>
<accession>A0A662YU12</accession>
<dbReference type="GO" id="GO:0030318">
    <property type="term" value="P:melanocyte differentiation"/>
    <property type="evidence" value="ECO:0007669"/>
    <property type="project" value="TreeGrafter"/>
</dbReference>
<protein>
    <submittedName>
        <fullName evidence="1">Melanoregulin</fullName>
    </submittedName>
</protein>
<dbReference type="EMBL" id="SCEB01000369">
    <property type="protein sequence ID" value="RXM99473.1"/>
    <property type="molecule type" value="Genomic_DNA"/>
</dbReference>
<dbReference type="PANTHER" id="PTHR34340:SF3">
    <property type="entry name" value="MELANOREGULIN"/>
    <property type="match status" value="1"/>
</dbReference>
<keyword evidence="2" id="KW-1185">Reference proteome</keyword>
<dbReference type="Pfam" id="PF15812">
    <property type="entry name" value="MREG"/>
    <property type="match status" value="1"/>
</dbReference>
<dbReference type="AlphaFoldDB" id="A0A662YU12"/>
<dbReference type="InterPro" id="IPR031638">
    <property type="entry name" value="Melanoregulin"/>
</dbReference>
<dbReference type="Proteomes" id="UP000289886">
    <property type="component" value="Unassembled WGS sequence"/>
</dbReference>
<organism evidence="1 2">
    <name type="scientific">Acipenser ruthenus</name>
    <name type="common">Sterlet sturgeon</name>
    <dbReference type="NCBI Taxonomy" id="7906"/>
    <lineage>
        <taxon>Eukaryota</taxon>
        <taxon>Metazoa</taxon>
        <taxon>Chordata</taxon>
        <taxon>Craniata</taxon>
        <taxon>Vertebrata</taxon>
        <taxon>Euteleostomi</taxon>
        <taxon>Actinopterygii</taxon>
        <taxon>Chondrostei</taxon>
        <taxon>Acipenseriformes</taxon>
        <taxon>Acipenseridae</taxon>
        <taxon>Acipenser</taxon>
    </lineage>
</organism>
<dbReference type="PANTHER" id="PTHR34340">
    <property type="entry name" value="MELANOREGULIN"/>
    <property type="match status" value="1"/>
</dbReference>
<dbReference type="GO" id="GO:0032402">
    <property type="term" value="P:melanosome transport"/>
    <property type="evidence" value="ECO:0007669"/>
    <property type="project" value="InterPro"/>
</dbReference>
<comment type="caution">
    <text evidence="1">The sequence shown here is derived from an EMBL/GenBank/DDBJ whole genome shotgun (WGS) entry which is preliminary data.</text>
</comment>
<reference evidence="1 2" key="1">
    <citation type="submission" date="2019-01" db="EMBL/GenBank/DDBJ databases">
        <title>Draft Genome and Complete Hox-Cluster Characterization of the Sterlet Sturgeon (Acipenser ruthenus).</title>
        <authorList>
            <person name="Wei Q."/>
        </authorList>
    </citation>
    <scope>NUCLEOTIDE SEQUENCE [LARGE SCALE GENOMIC DNA]</scope>
    <source>
        <strain evidence="1">WHYD16114868_AA</strain>
        <tissue evidence="1">Blood</tissue>
    </source>
</reference>